<keyword evidence="3" id="KW-1185">Reference proteome</keyword>
<dbReference type="OrthoDB" id="7867002at2"/>
<accession>A0A126UXD0</accession>
<protein>
    <recommendedName>
        <fullName evidence="1">Methyltransferase domain-containing protein</fullName>
    </recommendedName>
</protein>
<evidence type="ECO:0000259" key="1">
    <source>
        <dbReference type="Pfam" id="PF13649"/>
    </source>
</evidence>
<dbReference type="Gene3D" id="3.40.50.150">
    <property type="entry name" value="Vaccinia Virus protein VP39"/>
    <property type="match status" value="1"/>
</dbReference>
<dbReference type="Pfam" id="PF13649">
    <property type="entry name" value="Methyltransf_25"/>
    <property type="match status" value="1"/>
</dbReference>
<dbReference type="CDD" id="cd02440">
    <property type="entry name" value="AdoMet_MTases"/>
    <property type="match status" value="1"/>
</dbReference>
<dbReference type="RefSeq" id="WP_039002378.1">
    <property type="nucleotide sequence ID" value="NZ_CP014327.1"/>
</dbReference>
<evidence type="ECO:0000313" key="2">
    <source>
        <dbReference type="EMBL" id="AML50700.1"/>
    </source>
</evidence>
<dbReference type="EMBL" id="CP014327">
    <property type="protein sequence ID" value="AML50700.1"/>
    <property type="molecule type" value="Genomic_DNA"/>
</dbReference>
<dbReference type="KEGG" id="hat:RC74_04855"/>
<sequence length="362" mass="40974">MKQVGELKSELKDILNELRDLVEVVGAELIKSEQADTARATLAMSRISMVARKFLFFVPEITNARTAEVELNGSLSALETQKWAELTSEATHSRTWMTQWSAIETLIRNQIPPQRRKLFKPSVATDDISISQNMVNDQLLDSLYKTLNNTKQNETAREHGCFADIAFPQSVFIEHVHAARRILLARRPRHPVRFLDVGCGGGLKVLSASAFFDRADGLEFDPGYVAAAETLFKNTRADRCNVIEADGLNYAHYDNYDVVYFYRPMRHIEMLRQLEDQIIKTVSPGTLIIAPYTIFEHRFKELGCARVERQIYITQVSQSDANKLRRDAEFTGSFAQFPPPIASTIWDPILKASRAMGFKAGV</sequence>
<dbReference type="Proteomes" id="UP000070371">
    <property type="component" value="Chromosome"/>
</dbReference>
<evidence type="ECO:0000313" key="3">
    <source>
        <dbReference type="Proteomes" id="UP000070371"/>
    </source>
</evidence>
<dbReference type="SUPFAM" id="SSF53335">
    <property type="entry name" value="S-adenosyl-L-methionine-dependent methyltransferases"/>
    <property type="match status" value="1"/>
</dbReference>
<organism evidence="2 3">
    <name type="scientific">Falsihalocynthiibacter arcticus</name>
    <dbReference type="NCBI Taxonomy" id="1579316"/>
    <lineage>
        <taxon>Bacteria</taxon>
        <taxon>Pseudomonadati</taxon>
        <taxon>Pseudomonadota</taxon>
        <taxon>Alphaproteobacteria</taxon>
        <taxon>Rhodobacterales</taxon>
        <taxon>Roseobacteraceae</taxon>
        <taxon>Falsihalocynthiibacter</taxon>
    </lineage>
</organism>
<proteinExistence type="predicted"/>
<dbReference type="STRING" id="1579316.RC74_04855"/>
<feature type="domain" description="Methyltransferase" evidence="1">
    <location>
        <begin position="195"/>
        <end position="285"/>
    </location>
</feature>
<name>A0A126UXD0_9RHOB</name>
<reference evidence="2 3" key="1">
    <citation type="submission" date="2016-02" db="EMBL/GenBank/DDBJ databases">
        <title>Complete genome sequence of Halocynthiibacter arcticus PAMC 20958t from arctic marine sediment.</title>
        <authorList>
            <person name="Lee Y.M."/>
            <person name="Baek K."/>
            <person name="Lee H.K."/>
            <person name="Shin S.C."/>
        </authorList>
    </citation>
    <scope>NUCLEOTIDE SEQUENCE [LARGE SCALE GENOMIC DNA]</scope>
    <source>
        <strain evidence="2">PAMC 20958</strain>
    </source>
</reference>
<dbReference type="InterPro" id="IPR029063">
    <property type="entry name" value="SAM-dependent_MTases_sf"/>
</dbReference>
<dbReference type="InterPro" id="IPR041698">
    <property type="entry name" value="Methyltransf_25"/>
</dbReference>
<dbReference type="AlphaFoldDB" id="A0A126UXD0"/>
<gene>
    <name evidence="2" type="ORF">RC74_04855</name>
</gene>